<evidence type="ECO:0000259" key="9">
    <source>
        <dbReference type="Pfam" id="PF01266"/>
    </source>
</evidence>
<comment type="similarity">
    <text evidence="2">Belongs to the DAMOX/DASOX family.</text>
</comment>
<dbReference type="EMBL" id="FMXQ01000001">
    <property type="protein sequence ID" value="SDB03476.1"/>
    <property type="molecule type" value="Genomic_DNA"/>
</dbReference>
<dbReference type="GO" id="GO:0003884">
    <property type="term" value="F:D-amino-acid oxidase activity"/>
    <property type="evidence" value="ECO:0007669"/>
    <property type="project" value="UniProtKB-EC"/>
</dbReference>
<dbReference type="InterPro" id="IPR023209">
    <property type="entry name" value="DAO"/>
</dbReference>
<dbReference type="GO" id="GO:0071949">
    <property type="term" value="F:FAD binding"/>
    <property type="evidence" value="ECO:0007669"/>
    <property type="project" value="InterPro"/>
</dbReference>
<dbReference type="GO" id="GO:0019478">
    <property type="term" value="P:D-amino acid catabolic process"/>
    <property type="evidence" value="ECO:0007669"/>
    <property type="project" value="TreeGrafter"/>
</dbReference>
<evidence type="ECO:0000256" key="7">
    <source>
        <dbReference type="ARBA" id="ARBA00039751"/>
    </source>
</evidence>
<dbReference type="PROSITE" id="PS51318">
    <property type="entry name" value="TAT"/>
    <property type="match status" value="1"/>
</dbReference>
<dbReference type="SUPFAM" id="SSF54373">
    <property type="entry name" value="FAD-linked reductases, C-terminal domain"/>
    <property type="match status" value="1"/>
</dbReference>
<feature type="domain" description="FAD dependent oxidoreductase" evidence="9">
    <location>
        <begin position="115"/>
        <end position="368"/>
    </location>
</feature>
<evidence type="ECO:0000313" key="10">
    <source>
        <dbReference type="EMBL" id="SDB03476.1"/>
    </source>
</evidence>
<dbReference type="InterPro" id="IPR006181">
    <property type="entry name" value="D-amino_acid_oxidase_CS"/>
</dbReference>
<dbReference type="Pfam" id="PF01266">
    <property type="entry name" value="DAO"/>
    <property type="match status" value="2"/>
</dbReference>
<keyword evidence="5" id="KW-0560">Oxidoreductase</keyword>
<dbReference type="RefSeq" id="WP_175478230.1">
    <property type="nucleotide sequence ID" value="NZ_FMXQ01000001.1"/>
</dbReference>
<gene>
    <name evidence="10" type="ORF">SAMN02982931_00180</name>
</gene>
<keyword evidence="3" id="KW-0285">Flavoprotein</keyword>
<comment type="catalytic activity">
    <reaction evidence="8">
        <text>a D-alpha-amino acid + O2 + H2O = a 2-oxocarboxylate + H2O2 + NH4(+)</text>
        <dbReference type="Rhea" id="RHEA:21816"/>
        <dbReference type="ChEBI" id="CHEBI:15377"/>
        <dbReference type="ChEBI" id="CHEBI:15379"/>
        <dbReference type="ChEBI" id="CHEBI:16240"/>
        <dbReference type="ChEBI" id="CHEBI:28938"/>
        <dbReference type="ChEBI" id="CHEBI:35179"/>
        <dbReference type="ChEBI" id="CHEBI:59871"/>
        <dbReference type="EC" id="1.4.3.3"/>
    </reaction>
    <physiologicalReaction direction="left-to-right" evidence="8">
        <dbReference type="Rhea" id="RHEA:21817"/>
    </physiologicalReaction>
</comment>
<dbReference type="PROSITE" id="PS00677">
    <property type="entry name" value="DAO"/>
    <property type="match status" value="1"/>
</dbReference>
<dbReference type="InterPro" id="IPR006311">
    <property type="entry name" value="TAT_signal"/>
</dbReference>
<keyword evidence="11" id="KW-1185">Reference proteome</keyword>
<evidence type="ECO:0000256" key="5">
    <source>
        <dbReference type="ARBA" id="ARBA00023002"/>
    </source>
</evidence>
<evidence type="ECO:0000256" key="6">
    <source>
        <dbReference type="ARBA" id="ARBA00039101"/>
    </source>
</evidence>
<dbReference type="Gene3D" id="3.40.50.720">
    <property type="entry name" value="NAD(P)-binding Rossmann-like Domain"/>
    <property type="match status" value="2"/>
</dbReference>
<dbReference type="STRING" id="665467.SAMN02982931_00180"/>
<dbReference type="PANTHER" id="PTHR11530:SF11">
    <property type="entry name" value="D-ASPARTATE OXIDASE"/>
    <property type="match status" value="1"/>
</dbReference>
<proteinExistence type="inferred from homology"/>
<organism evidence="10 11">
    <name type="scientific">Bauldia litoralis</name>
    <dbReference type="NCBI Taxonomy" id="665467"/>
    <lineage>
        <taxon>Bacteria</taxon>
        <taxon>Pseudomonadati</taxon>
        <taxon>Pseudomonadota</taxon>
        <taxon>Alphaproteobacteria</taxon>
        <taxon>Hyphomicrobiales</taxon>
        <taxon>Kaistiaceae</taxon>
        <taxon>Bauldia</taxon>
    </lineage>
</organism>
<evidence type="ECO:0000256" key="4">
    <source>
        <dbReference type="ARBA" id="ARBA00022827"/>
    </source>
</evidence>
<dbReference type="PANTHER" id="PTHR11530">
    <property type="entry name" value="D-AMINO ACID OXIDASE"/>
    <property type="match status" value="1"/>
</dbReference>
<evidence type="ECO:0000256" key="3">
    <source>
        <dbReference type="ARBA" id="ARBA00022630"/>
    </source>
</evidence>
<evidence type="ECO:0000256" key="2">
    <source>
        <dbReference type="ARBA" id="ARBA00006730"/>
    </source>
</evidence>
<dbReference type="Proteomes" id="UP000199071">
    <property type="component" value="Unassembled WGS sequence"/>
</dbReference>
<protein>
    <recommendedName>
        <fullName evidence="7">D-amino-acid oxidase</fullName>
        <ecNumber evidence="6">1.4.3.3</ecNumber>
    </recommendedName>
</protein>
<accession>A0A1G6A5C8</accession>
<comment type="cofactor">
    <cofactor evidence="1">
        <name>FAD</name>
        <dbReference type="ChEBI" id="CHEBI:57692"/>
    </cofactor>
</comment>
<dbReference type="Gene3D" id="3.30.9.10">
    <property type="entry name" value="D-Amino Acid Oxidase, subunit A, domain 2"/>
    <property type="match status" value="1"/>
</dbReference>
<dbReference type="AlphaFoldDB" id="A0A1G6A5C8"/>
<evidence type="ECO:0000256" key="8">
    <source>
        <dbReference type="ARBA" id="ARBA00049547"/>
    </source>
</evidence>
<evidence type="ECO:0000313" key="11">
    <source>
        <dbReference type="Proteomes" id="UP000199071"/>
    </source>
</evidence>
<feature type="domain" description="FAD dependent oxidoreductase" evidence="9">
    <location>
        <begin position="52"/>
        <end position="104"/>
    </location>
</feature>
<dbReference type="GO" id="GO:0005737">
    <property type="term" value="C:cytoplasm"/>
    <property type="evidence" value="ECO:0007669"/>
    <property type="project" value="TreeGrafter"/>
</dbReference>
<reference evidence="10 11" key="1">
    <citation type="submission" date="2016-10" db="EMBL/GenBank/DDBJ databases">
        <authorList>
            <person name="de Groot N.N."/>
        </authorList>
    </citation>
    <scope>NUCLEOTIDE SEQUENCE [LARGE SCALE GENOMIC DNA]</scope>
    <source>
        <strain evidence="10 11">ATCC 35022</strain>
    </source>
</reference>
<dbReference type="SUPFAM" id="SSF51971">
    <property type="entry name" value="Nucleotide-binding domain"/>
    <property type="match status" value="1"/>
</dbReference>
<sequence>MTRSPINRRAFVTTGALALAGGALGVQPVIGQESVVATRPLGKLGKVDIATNRIIRQVAGLRPFRPSGFVVRAEQRGDKTIIHNYGHGGCGITLSWGTAKMALDLALATPHRTAAVIGAGVIGLTTARLLQDHGFDVAVYAKALPPDTTSNVAAGVFGVTSIADTDELEGPFRARLQEAARFAHRYFQPFVGRSYGVKWIDFFLLGDERPEQPPDFAVTPELYPLTAYEPGQHPFPTRYAASFPTLFAETNVFMPRLLDEVIGRGAAVKVRAFASVEDIGGLAEPLVFNCTGLGAKALFGDAELTPVKGQLTLLLPQQTVDYCYLDGARDLYMFPRSDGIVLGGSHQHDVWSTEPDPEIARAIFDGHREIIDGMG</sequence>
<name>A0A1G6A5C8_9HYPH</name>
<evidence type="ECO:0000256" key="1">
    <source>
        <dbReference type="ARBA" id="ARBA00001974"/>
    </source>
</evidence>
<keyword evidence="4" id="KW-0274">FAD</keyword>
<dbReference type="InterPro" id="IPR006076">
    <property type="entry name" value="FAD-dep_OxRdtase"/>
</dbReference>
<dbReference type="EC" id="1.4.3.3" evidence="6"/>